<organism evidence="1 2">
    <name type="scientific">[Clostridium] aminophilum</name>
    <dbReference type="NCBI Taxonomy" id="1526"/>
    <lineage>
        <taxon>Bacteria</taxon>
        <taxon>Bacillati</taxon>
        <taxon>Bacillota</taxon>
        <taxon>Clostridia</taxon>
        <taxon>Lachnospirales</taxon>
        <taxon>Lachnospiraceae</taxon>
    </lineage>
</organism>
<accession>A0A1I0FN32</accession>
<evidence type="ECO:0000313" key="2">
    <source>
        <dbReference type="Proteomes" id="UP000199820"/>
    </source>
</evidence>
<gene>
    <name evidence="1" type="ORF">SAMN04487771_10272</name>
</gene>
<dbReference type="Proteomes" id="UP000199820">
    <property type="component" value="Unassembled WGS sequence"/>
</dbReference>
<sequence>MEYVSTSEIAKIWEISRRRVTTLCREGRIEGAVFAANTWLVPKDAKKPEDPRRVRKMEKNKK</sequence>
<dbReference type="AlphaFoldDB" id="A0A1I0FN32"/>
<evidence type="ECO:0008006" key="3">
    <source>
        <dbReference type="Google" id="ProtNLM"/>
    </source>
</evidence>
<keyword evidence="2" id="KW-1185">Reference proteome</keyword>
<evidence type="ECO:0000313" key="1">
    <source>
        <dbReference type="EMBL" id="SET59754.1"/>
    </source>
</evidence>
<dbReference type="RefSeq" id="WP_074649688.1">
    <property type="nucleotide sequence ID" value="NZ_FOIL01000027.1"/>
</dbReference>
<proteinExistence type="predicted"/>
<protein>
    <recommendedName>
        <fullName evidence="3">Helix-turn-helix domain-containing protein</fullName>
    </recommendedName>
</protein>
<dbReference type="OrthoDB" id="9813719at2"/>
<reference evidence="1 2" key="1">
    <citation type="submission" date="2016-10" db="EMBL/GenBank/DDBJ databases">
        <authorList>
            <person name="de Groot N.N."/>
        </authorList>
    </citation>
    <scope>NUCLEOTIDE SEQUENCE [LARGE SCALE GENOMIC DNA]</scope>
    <source>
        <strain evidence="1 2">KH1P1</strain>
    </source>
</reference>
<dbReference type="EMBL" id="FOIL01000027">
    <property type="protein sequence ID" value="SET59754.1"/>
    <property type="molecule type" value="Genomic_DNA"/>
</dbReference>
<name>A0A1I0FN32_9FIRM</name>